<dbReference type="Pfam" id="PF00476">
    <property type="entry name" value="DNA_pol_A"/>
    <property type="match status" value="1"/>
</dbReference>
<feature type="region of interest" description="Disordered" evidence="4">
    <location>
        <begin position="104"/>
        <end position="125"/>
    </location>
</feature>
<dbReference type="RefSeq" id="WP_377506126.1">
    <property type="nucleotide sequence ID" value="NZ_JBHSQS010000003.1"/>
</dbReference>
<evidence type="ECO:0000259" key="5">
    <source>
        <dbReference type="SMART" id="SM00482"/>
    </source>
</evidence>
<evidence type="ECO:0000256" key="1">
    <source>
        <dbReference type="ARBA" id="ARBA00012417"/>
    </source>
</evidence>
<organism evidence="6 7">
    <name type="scientific">Micromonospora vulcania</name>
    <dbReference type="NCBI Taxonomy" id="1441873"/>
    <lineage>
        <taxon>Bacteria</taxon>
        <taxon>Bacillati</taxon>
        <taxon>Actinomycetota</taxon>
        <taxon>Actinomycetes</taxon>
        <taxon>Micromonosporales</taxon>
        <taxon>Micromonosporaceae</taxon>
        <taxon>Micromonospora</taxon>
    </lineage>
</organism>
<gene>
    <name evidence="6" type="ORF">ACFQGL_05115</name>
</gene>
<dbReference type="PANTHER" id="PTHR10133:SF27">
    <property type="entry name" value="DNA POLYMERASE NU"/>
    <property type="match status" value="1"/>
</dbReference>
<keyword evidence="2" id="KW-0235">DNA replication</keyword>
<dbReference type="PANTHER" id="PTHR10133">
    <property type="entry name" value="DNA POLYMERASE I"/>
    <property type="match status" value="1"/>
</dbReference>
<comment type="catalytic activity">
    <reaction evidence="3">
        <text>DNA(n) + a 2'-deoxyribonucleoside 5'-triphosphate = DNA(n+1) + diphosphate</text>
        <dbReference type="Rhea" id="RHEA:22508"/>
        <dbReference type="Rhea" id="RHEA-COMP:17339"/>
        <dbReference type="Rhea" id="RHEA-COMP:17340"/>
        <dbReference type="ChEBI" id="CHEBI:33019"/>
        <dbReference type="ChEBI" id="CHEBI:61560"/>
        <dbReference type="ChEBI" id="CHEBI:173112"/>
        <dbReference type="EC" id="2.7.7.7"/>
    </reaction>
</comment>
<name>A0ABW1H317_9ACTN</name>
<feature type="region of interest" description="Disordered" evidence="4">
    <location>
        <begin position="435"/>
        <end position="465"/>
    </location>
</feature>
<dbReference type="EMBL" id="JBHSQS010000003">
    <property type="protein sequence ID" value="MFC5922721.1"/>
    <property type="molecule type" value="Genomic_DNA"/>
</dbReference>
<keyword evidence="6" id="KW-0540">Nuclease</keyword>
<sequence>MLVAVVSDDRGGGVLRPLDGVGSPTGPAEPVDDLAAAVAAREAAEHPRWVWPAAAGVYPALLRAGVRVERCHDVELTEALLLGHAGRWGEPRSLAAAWARLSGAAVPPDPPPRPAAPPGHGQGALFDALPGPPGPGIDALIQVYADQLDRIAATEHAGRFRLLVAAESAGALIAVEMGVAGLPWRADVHDAILGELLGEPSPVGGPPRRLAELAAQIADAFGVRRLHADSPAELLKAFARAGVELPNTRAWVLRAVDHPAVPLILQYKELYRIWTAHGWSWREQWVRDGRFQPEYVPGGVVSGRWATRGGGALQIPKVIRRAVVADRGWRLVVADAGQLEPRVLAAVSGDARLAAAGGAGDLYAALARDSFGGDRAKAKVALLGAMYGQTGGAAVPALAVLKRSYPTAFGYVEAAARTGEAGGLVRSWLGRTCPPGSAGFGDPDEAPVDPDGAADPQGPRARAARSRGRFTRNFVIQATAAEWASTLLATLRTELAGTDAELVFFQHDEVIVHAPAGQATAVAESVTRAGERAATLLFGATPVRFPLDLSIVDCYADAD</sequence>
<dbReference type="InterPro" id="IPR043502">
    <property type="entry name" value="DNA/RNA_pol_sf"/>
</dbReference>
<evidence type="ECO:0000313" key="7">
    <source>
        <dbReference type="Proteomes" id="UP001596226"/>
    </source>
</evidence>
<dbReference type="NCBIfam" id="NF011538">
    <property type="entry name" value="PRK14975.1-1"/>
    <property type="match status" value="1"/>
</dbReference>
<evidence type="ECO:0000256" key="4">
    <source>
        <dbReference type="SAM" id="MobiDB-lite"/>
    </source>
</evidence>
<comment type="caution">
    <text evidence="6">The sequence shown here is derived from an EMBL/GenBank/DDBJ whole genome shotgun (WGS) entry which is preliminary data.</text>
</comment>
<dbReference type="CDD" id="cd06444">
    <property type="entry name" value="DNA_pol_A"/>
    <property type="match status" value="1"/>
</dbReference>
<dbReference type="PRINTS" id="PR00868">
    <property type="entry name" value="DNAPOLI"/>
</dbReference>
<evidence type="ECO:0000256" key="2">
    <source>
        <dbReference type="ARBA" id="ARBA00022705"/>
    </source>
</evidence>
<evidence type="ECO:0000313" key="6">
    <source>
        <dbReference type="EMBL" id="MFC5922721.1"/>
    </source>
</evidence>
<dbReference type="InterPro" id="IPR001098">
    <property type="entry name" value="DNA-dir_DNA_pol_A_palm_dom"/>
</dbReference>
<keyword evidence="6" id="KW-0269">Exonuclease</keyword>
<feature type="domain" description="DNA-directed DNA polymerase family A palm" evidence="5">
    <location>
        <begin position="316"/>
        <end position="518"/>
    </location>
</feature>
<dbReference type="EC" id="2.7.7.7" evidence="1"/>
<dbReference type="InterPro" id="IPR002298">
    <property type="entry name" value="DNA_polymerase_A"/>
</dbReference>
<evidence type="ECO:0000256" key="3">
    <source>
        <dbReference type="ARBA" id="ARBA00049244"/>
    </source>
</evidence>
<dbReference type="GO" id="GO:0004527">
    <property type="term" value="F:exonuclease activity"/>
    <property type="evidence" value="ECO:0007669"/>
    <property type="project" value="UniProtKB-KW"/>
</dbReference>
<dbReference type="SMART" id="SM00482">
    <property type="entry name" value="POLAc"/>
    <property type="match status" value="1"/>
</dbReference>
<reference evidence="7" key="1">
    <citation type="journal article" date="2019" name="Int. J. Syst. Evol. Microbiol.">
        <title>The Global Catalogue of Microorganisms (GCM) 10K type strain sequencing project: providing services to taxonomists for standard genome sequencing and annotation.</title>
        <authorList>
            <consortium name="The Broad Institute Genomics Platform"/>
            <consortium name="The Broad Institute Genome Sequencing Center for Infectious Disease"/>
            <person name="Wu L."/>
            <person name="Ma J."/>
        </authorList>
    </citation>
    <scope>NUCLEOTIDE SEQUENCE [LARGE SCALE GENOMIC DNA]</scope>
    <source>
        <strain evidence="7">CGMCC 4.7144</strain>
    </source>
</reference>
<keyword evidence="7" id="KW-1185">Reference proteome</keyword>
<dbReference type="Proteomes" id="UP001596226">
    <property type="component" value="Unassembled WGS sequence"/>
</dbReference>
<protein>
    <recommendedName>
        <fullName evidence="1">DNA-directed DNA polymerase</fullName>
        <ecNumber evidence="1">2.7.7.7</ecNumber>
    </recommendedName>
</protein>
<keyword evidence="6" id="KW-0378">Hydrolase</keyword>
<dbReference type="Gene3D" id="3.30.70.370">
    <property type="match status" value="1"/>
</dbReference>
<accession>A0ABW1H317</accession>
<proteinExistence type="predicted"/>
<feature type="compositionally biased region" description="Pro residues" evidence="4">
    <location>
        <begin position="107"/>
        <end position="117"/>
    </location>
</feature>
<dbReference type="SUPFAM" id="SSF56672">
    <property type="entry name" value="DNA/RNA polymerases"/>
    <property type="match status" value="1"/>
</dbReference>
<dbReference type="Gene3D" id="1.10.150.20">
    <property type="entry name" value="5' to 3' exonuclease, C-terminal subdomain"/>
    <property type="match status" value="1"/>
</dbReference>